<dbReference type="PANTHER" id="PTHR10887:SF495">
    <property type="entry name" value="HELICASE SENATAXIN ISOFORM X1-RELATED"/>
    <property type="match status" value="1"/>
</dbReference>
<comment type="caution">
    <text evidence="8">The sequence shown here is derived from an EMBL/GenBank/DDBJ whole genome shotgun (WGS) entry which is preliminary data.</text>
</comment>
<dbReference type="Pfam" id="PF13086">
    <property type="entry name" value="AAA_11"/>
    <property type="match status" value="1"/>
</dbReference>
<dbReference type="EMBL" id="VWRR01000005">
    <property type="protein sequence ID" value="KAF6003762.1"/>
    <property type="molecule type" value="Genomic_DNA"/>
</dbReference>
<dbReference type="GO" id="GO:0004386">
    <property type="term" value="F:helicase activity"/>
    <property type="evidence" value="ECO:0007669"/>
    <property type="project" value="UniProtKB-KW"/>
</dbReference>
<evidence type="ECO:0008006" key="10">
    <source>
        <dbReference type="Google" id="ProtNLM"/>
    </source>
</evidence>
<dbReference type="GO" id="GO:0016787">
    <property type="term" value="F:hydrolase activity"/>
    <property type="evidence" value="ECO:0007669"/>
    <property type="project" value="UniProtKB-KW"/>
</dbReference>
<keyword evidence="1" id="KW-0547">Nucleotide-binding</keyword>
<dbReference type="FunFam" id="3.40.50.300:FF:000326">
    <property type="entry name" value="P-loop containing nucleoside triphosphate hydrolase"/>
    <property type="match status" value="1"/>
</dbReference>
<dbReference type="InterPro" id="IPR045055">
    <property type="entry name" value="DNA2/NAM7-like"/>
</dbReference>
<evidence type="ECO:0000256" key="1">
    <source>
        <dbReference type="ARBA" id="ARBA00022741"/>
    </source>
</evidence>
<evidence type="ECO:0000256" key="5">
    <source>
        <dbReference type="SAM" id="MobiDB-lite"/>
    </source>
</evidence>
<protein>
    <recommendedName>
        <fullName evidence="10">ATP-dependent helicase NAM7</fullName>
    </recommendedName>
</protein>
<feature type="compositionally biased region" description="Low complexity" evidence="5">
    <location>
        <begin position="511"/>
        <end position="525"/>
    </location>
</feature>
<organism evidence="8 9">
    <name type="scientific">Cyanidiococcus yangmingshanensis</name>
    <dbReference type="NCBI Taxonomy" id="2690220"/>
    <lineage>
        <taxon>Eukaryota</taxon>
        <taxon>Rhodophyta</taxon>
        <taxon>Bangiophyceae</taxon>
        <taxon>Cyanidiales</taxon>
        <taxon>Cyanidiaceae</taxon>
        <taxon>Cyanidiococcus</taxon>
    </lineage>
</organism>
<dbReference type="SUPFAM" id="SSF52540">
    <property type="entry name" value="P-loop containing nucleoside triphosphate hydrolases"/>
    <property type="match status" value="1"/>
</dbReference>
<sequence>MPPQPSASHVCSSLRSPTQLWMRSSSVSCERDSWIANDASTIPILFVLGLGQRVGLDARAVTAEARADAFLRTLETTKQCTDWSQRWDHQCAVLVEQLEKSHPPGDDLEARRQLMRLWDRLDRLQRDERRFRMATWPDSRISREQRIAWIASTFLEEAEIVLCTLSGAALIKSWLRDAFSVASSSASNETSVANKAWATSFPVVIIDEAAQATELATLIPLQYGCRRCILAGDPRQLPATIYSRGDAGTALAQSLMERLWRAGWSGHLLDTQYRMHPAIAAFPSRWFYQGQLENDERVRDESYRPSFHRTGPPPPLLGPYCFVDIADAAEERDSTTASVGNPTEAAFAVQLVCILCKRYLAESSRTWQVGILTPYRAQMRLLQRALGQAGLSATGKATSFTIEVDTVDAFQGREKDIVIFSAVRTCQQRQGIGFVGDVRRMNVALTRAKYSLVVLGHAAALRAGSAAWDALLQDAEHRGLYFEATSDLVQQWLQRHAIRGAPVPPPKAAEEAGPALSTSTATASSQIVPTLEHASIRSSTMPSSTSVAAFASALDPRLRQRPAVDGALSDGATASRALPTADASTSAGTDANSVATDIDARTFMIASMAAGFSLPSVVAAAYQAFPMEASQIALIAAELGAQTGLVRPPHQSLFALAPSVAGDQTHTRARRKRKAKADVDGEPDSSDAGFPPSTLGRDA</sequence>
<gene>
    <name evidence="8" type="ORF">F1559_000932</name>
</gene>
<proteinExistence type="predicted"/>
<evidence type="ECO:0000313" key="8">
    <source>
        <dbReference type="EMBL" id="KAF6003762.1"/>
    </source>
</evidence>
<dbReference type="CDD" id="cd18808">
    <property type="entry name" value="SF1_C_Upf1"/>
    <property type="match status" value="1"/>
</dbReference>
<dbReference type="AlphaFoldDB" id="A0A7J7IKV8"/>
<dbReference type="OrthoDB" id="6513042at2759"/>
<evidence type="ECO:0000256" key="3">
    <source>
        <dbReference type="ARBA" id="ARBA00022806"/>
    </source>
</evidence>
<dbReference type="InterPro" id="IPR047187">
    <property type="entry name" value="SF1_C_Upf1"/>
</dbReference>
<dbReference type="GO" id="GO:0005694">
    <property type="term" value="C:chromosome"/>
    <property type="evidence" value="ECO:0007669"/>
    <property type="project" value="UniProtKB-ARBA"/>
</dbReference>
<evidence type="ECO:0000256" key="2">
    <source>
        <dbReference type="ARBA" id="ARBA00022801"/>
    </source>
</evidence>
<evidence type="ECO:0000256" key="4">
    <source>
        <dbReference type="ARBA" id="ARBA00022840"/>
    </source>
</evidence>
<dbReference type="Gene3D" id="3.40.50.300">
    <property type="entry name" value="P-loop containing nucleotide triphosphate hydrolases"/>
    <property type="match status" value="2"/>
</dbReference>
<dbReference type="Pfam" id="PF13087">
    <property type="entry name" value="AAA_12"/>
    <property type="match status" value="1"/>
</dbReference>
<dbReference type="InterPro" id="IPR027417">
    <property type="entry name" value="P-loop_NTPase"/>
</dbReference>
<name>A0A7J7IKV8_9RHOD</name>
<feature type="domain" description="DNA2/NAM7 helicase helicase" evidence="6">
    <location>
        <begin position="120"/>
        <end position="244"/>
    </location>
</feature>
<accession>A0A7J7IKV8</accession>
<evidence type="ECO:0000313" key="9">
    <source>
        <dbReference type="Proteomes" id="UP000530660"/>
    </source>
</evidence>
<evidence type="ECO:0000259" key="7">
    <source>
        <dbReference type="Pfam" id="PF13087"/>
    </source>
</evidence>
<dbReference type="Proteomes" id="UP000530660">
    <property type="component" value="Unassembled WGS sequence"/>
</dbReference>
<keyword evidence="9" id="KW-1185">Reference proteome</keyword>
<feature type="region of interest" description="Disordered" evidence="5">
    <location>
        <begin position="658"/>
        <end position="699"/>
    </location>
</feature>
<keyword evidence="3" id="KW-0347">Helicase</keyword>
<evidence type="ECO:0000259" key="6">
    <source>
        <dbReference type="Pfam" id="PF13086"/>
    </source>
</evidence>
<dbReference type="PANTHER" id="PTHR10887">
    <property type="entry name" value="DNA2/NAM7 HELICASE FAMILY"/>
    <property type="match status" value="1"/>
</dbReference>
<keyword evidence="4" id="KW-0067">ATP-binding</keyword>
<dbReference type="InterPro" id="IPR041679">
    <property type="entry name" value="DNA2/NAM7-like_C"/>
</dbReference>
<dbReference type="GO" id="GO:0005524">
    <property type="term" value="F:ATP binding"/>
    <property type="evidence" value="ECO:0007669"/>
    <property type="project" value="UniProtKB-KW"/>
</dbReference>
<reference evidence="8 9" key="1">
    <citation type="journal article" date="2020" name="J. Phycol.">
        <title>Comparative genome analysis reveals Cyanidiococcus gen. nov., a new extremophilic red algal genus sister to Cyanidioschyzon (Cyanidioschyzonaceae, Rhodophyta).</title>
        <authorList>
            <person name="Liu S.-L."/>
            <person name="Chiang Y.-R."/>
            <person name="Yoon H.S."/>
            <person name="Fu H.-Y."/>
        </authorList>
    </citation>
    <scope>NUCLEOTIDE SEQUENCE [LARGE SCALE GENOMIC DNA]</scope>
    <source>
        <strain evidence="8 9">THAL066</strain>
    </source>
</reference>
<dbReference type="InterPro" id="IPR041677">
    <property type="entry name" value="DNA2/NAM7_AAA_11"/>
</dbReference>
<feature type="domain" description="DNA2/NAM7 helicase-like C-terminal" evidence="7">
    <location>
        <begin position="251"/>
        <end position="458"/>
    </location>
</feature>
<keyword evidence="2" id="KW-0378">Hydrolase</keyword>
<feature type="region of interest" description="Disordered" evidence="5">
    <location>
        <begin position="500"/>
        <end position="526"/>
    </location>
</feature>